<dbReference type="PhylomeDB" id="A0A0G4H184"/>
<organism evidence="2">
    <name type="scientific">Chromera velia CCMP2878</name>
    <dbReference type="NCBI Taxonomy" id="1169474"/>
    <lineage>
        <taxon>Eukaryota</taxon>
        <taxon>Sar</taxon>
        <taxon>Alveolata</taxon>
        <taxon>Colpodellida</taxon>
        <taxon>Chromeraceae</taxon>
        <taxon>Chromera</taxon>
    </lineage>
</organism>
<evidence type="ECO:0000256" key="1">
    <source>
        <dbReference type="SAM" id="MobiDB-lite"/>
    </source>
</evidence>
<proteinExistence type="predicted"/>
<accession>A0A0G4H184</accession>
<dbReference type="AlphaFoldDB" id="A0A0G4H184"/>
<feature type="region of interest" description="Disordered" evidence="1">
    <location>
        <begin position="1"/>
        <end position="100"/>
    </location>
</feature>
<sequence>MRGGEATTRSPPLLQRRDDKIRSPEWEDRLRSRVTFYRTPPLPAASMPSRSLEHERIGGGGQRRRPSDSVARRLPSTSSSVLQMQGGGFETAYEDEDNDDTITVEQVQLPRARENARQNPGMQPSSQQNTHGGMSARAPSSSSFSEGQDEQCRWALYCEGFALGMASSEDEQHFLFSPFGGLRECCQWGSMQEREGHEIICIEEPGLLEVQRVNP</sequence>
<feature type="compositionally biased region" description="Basic and acidic residues" evidence="1">
    <location>
        <begin position="15"/>
        <end position="31"/>
    </location>
</feature>
<dbReference type="EMBL" id="CDMZ01001766">
    <property type="protein sequence ID" value="CEM37308.1"/>
    <property type="molecule type" value="Genomic_DNA"/>
</dbReference>
<gene>
    <name evidence="2" type="ORF">Cvel_826</name>
</gene>
<feature type="compositionally biased region" description="Polar residues" evidence="1">
    <location>
        <begin position="117"/>
        <end position="132"/>
    </location>
</feature>
<reference evidence="2" key="1">
    <citation type="submission" date="2014-11" db="EMBL/GenBank/DDBJ databases">
        <authorList>
            <person name="Otto D Thomas"/>
            <person name="Naeem Raeece"/>
        </authorList>
    </citation>
    <scope>NUCLEOTIDE SEQUENCE</scope>
</reference>
<name>A0A0G4H184_9ALVE</name>
<feature type="region of interest" description="Disordered" evidence="1">
    <location>
        <begin position="112"/>
        <end position="146"/>
    </location>
</feature>
<evidence type="ECO:0000313" key="2">
    <source>
        <dbReference type="EMBL" id="CEM37308.1"/>
    </source>
</evidence>
<dbReference type="VEuPathDB" id="CryptoDB:Cvel_826"/>
<protein>
    <submittedName>
        <fullName evidence="2">Uncharacterized protein</fullName>
    </submittedName>
</protein>